<protein>
    <recommendedName>
        <fullName evidence="3">Glycoside hydrolase family 2 catalytic domain-containing protein</fullName>
    </recommendedName>
</protein>
<evidence type="ECO:0000313" key="5">
    <source>
        <dbReference type="Proteomes" id="UP000518300"/>
    </source>
</evidence>
<feature type="compositionally biased region" description="Low complexity" evidence="1">
    <location>
        <begin position="19"/>
        <end position="47"/>
    </location>
</feature>
<feature type="region of interest" description="Disordered" evidence="1">
    <location>
        <begin position="19"/>
        <end position="74"/>
    </location>
</feature>
<organism evidence="4 5">
    <name type="scientific">Pyxidicoccus fallax</name>
    <dbReference type="NCBI Taxonomy" id="394095"/>
    <lineage>
        <taxon>Bacteria</taxon>
        <taxon>Pseudomonadati</taxon>
        <taxon>Myxococcota</taxon>
        <taxon>Myxococcia</taxon>
        <taxon>Myxococcales</taxon>
        <taxon>Cystobacterineae</taxon>
        <taxon>Myxococcaceae</taxon>
        <taxon>Pyxidicoccus</taxon>
    </lineage>
</organism>
<dbReference type="Gene3D" id="3.20.20.80">
    <property type="entry name" value="Glycosidases"/>
    <property type="match status" value="1"/>
</dbReference>
<keyword evidence="5" id="KW-1185">Reference proteome</keyword>
<proteinExistence type="predicted"/>
<dbReference type="EMBL" id="JABBJJ010000023">
    <property type="protein sequence ID" value="NMO14661.1"/>
    <property type="molecule type" value="Genomic_DNA"/>
</dbReference>
<feature type="chain" id="PRO_5032521789" description="Glycoside hydrolase family 2 catalytic domain-containing protein" evidence="2">
    <location>
        <begin position="20"/>
        <end position="1103"/>
    </location>
</feature>
<dbReference type="SUPFAM" id="SSF51445">
    <property type="entry name" value="(Trans)glycosidases"/>
    <property type="match status" value="1"/>
</dbReference>
<dbReference type="Pfam" id="PF02836">
    <property type="entry name" value="Glyco_hydro_2_C"/>
    <property type="match status" value="1"/>
</dbReference>
<gene>
    <name evidence="4" type="ORF">HG543_07290</name>
</gene>
<evidence type="ECO:0000256" key="1">
    <source>
        <dbReference type="SAM" id="MobiDB-lite"/>
    </source>
</evidence>
<comment type="caution">
    <text evidence="4">The sequence shown here is derived from an EMBL/GenBank/DDBJ whole genome shotgun (WGS) entry which is preliminary data.</text>
</comment>
<dbReference type="GO" id="GO:0005975">
    <property type="term" value="P:carbohydrate metabolic process"/>
    <property type="evidence" value="ECO:0007669"/>
    <property type="project" value="InterPro"/>
</dbReference>
<name>A0A848LEI8_9BACT</name>
<evidence type="ECO:0000256" key="2">
    <source>
        <dbReference type="SAM" id="SignalP"/>
    </source>
</evidence>
<sequence length="1103" mass="120913">MNPLILATCLALAQTPAPAAAPATTGPNSTNPTAAGPAPAEPTATEPVSEKPAQASDAPVVQPAPALRPTTGPVSGTVASASLVRVHRDERGFKLQVEGRDFPIHGMNWGYTPIGENYRYSLWVQNDDFIRAVLTREMTLLRDMGVNAIRQFDDIPPRWVEYIYRNFGIYTVVNPLMGRYGTNVNGVLVPNTDYSNPAHRQALLTDLAQKVEKYRDVPGVLMWMLGNENNYGLHWTGFEIQPLPGQEDAARAESLYSLMGEAVRTIKARDTNHPVSIANGDAQYIDLIARLAPELDIFGTNVYRGPSARDLFDVVLQKLNKPVMFTEFGADAFDAKAGREDHLAQAEYLRKQWEEIYTQGYGQGRAQNAIGGFVFQWVDGWWKMGQESNLSIHDTTASWPNGGYPSDFVEGQNNMNEEWFGICALGPEDEAGIARVQPRTAYYVLQAAFRLDPYAPTTNADTIRAHFAGIRPTEMSRGYESSVALARAEELSAVRVSNLRLYLDSSLSRGSIATTRANQVAADHTESIFFDLALQPSSGVYGRASFNVVGNVAQNRLNNLFYENRGTQPAPAPVVGGPPSPTAPGGAVGQPLGLERFALYQAEFKLDRQDFALEGYYRVGHYHWAEEGDLFGLYREANYGPNVDIYHGNAPFGVVFSGKRNLDGLKIAVGPELYWGANPSIVAKYRKNVGPVAVTLMHQEDIARGSTQTTASVIRERVARRTTLGLEWHRGPMLLEVGGILAAPQRIGEDFTWTRRTDGPSYMGTGYEVLQDKVQFLDTLGAKARLTYDMGAVRWFAQSSFRGLVADGGPEQRTVLTGWSLRESGRGNHVAGQLGAAVQLSSSFQVSPNVLYQKPLIGPNPTLGDAYDPATGMYFPGVRPRNVLVDAFTVLDNRETLGAELLITFDPTPGTWFWSWDREMREDAPFAAGLDLVYRRQPTSRDAGIAILADGSTVAFGAAPPAADEWEASLRLVGNPSPRLKLYGTALVGSLQSPGEDARQVKRFGLDGSALYDTLLFTAQLRLNDWGPYDYHRVFNLTYPLQLGGDVSYGLKKPVLGAVTTRFGLRGLVRYLDEYSEGLSAAALEEGLKGREFEVGAYAILSL</sequence>
<reference evidence="4 5" key="1">
    <citation type="submission" date="2020-04" db="EMBL/GenBank/DDBJ databases">
        <title>Draft genome of Pyxidicoccus fallax type strain.</title>
        <authorList>
            <person name="Whitworth D.E."/>
        </authorList>
    </citation>
    <scope>NUCLEOTIDE SEQUENCE [LARGE SCALE GENOMIC DNA]</scope>
    <source>
        <strain evidence="4 5">DSM 14698</strain>
    </source>
</reference>
<accession>A0A848LEI8</accession>
<dbReference type="AlphaFoldDB" id="A0A848LEI8"/>
<dbReference type="Proteomes" id="UP000518300">
    <property type="component" value="Unassembled WGS sequence"/>
</dbReference>
<evidence type="ECO:0000259" key="3">
    <source>
        <dbReference type="Pfam" id="PF02836"/>
    </source>
</evidence>
<evidence type="ECO:0000313" key="4">
    <source>
        <dbReference type="EMBL" id="NMO14661.1"/>
    </source>
</evidence>
<dbReference type="InterPro" id="IPR017853">
    <property type="entry name" value="GH"/>
</dbReference>
<dbReference type="RefSeq" id="WP_169343959.1">
    <property type="nucleotide sequence ID" value="NZ_JABBJJ010000023.1"/>
</dbReference>
<dbReference type="GO" id="GO:0004553">
    <property type="term" value="F:hydrolase activity, hydrolyzing O-glycosyl compounds"/>
    <property type="evidence" value="ECO:0007669"/>
    <property type="project" value="InterPro"/>
</dbReference>
<feature type="signal peptide" evidence="2">
    <location>
        <begin position="1"/>
        <end position="19"/>
    </location>
</feature>
<keyword evidence="2" id="KW-0732">Signal</keyword>
<dbReference type="InterPro" id="IPR006103">
    <property type="entry name" value="Glyco_hydro_2_cat"/>
</dbReference>
<feature type="domain" description="Glycoside hydrolase family 2 catalytic" evidence="3">
    <location>
        <begin position="133"/>
        <end position="338"/>
    </location>
</feature>